<reference evidence="8 9" key="1">
    <citation type="journal article" date="2015" name="Proc. Natl. Acad. Sci. U.S.A.">
        <title>Expanded metabolic versatility of ubiquitous nitrite-oxidizing bacteria from the genus Nitrospira.</title>
        <authorList>
            <person name="Koch H."/>
            <person name="Lucker S."/>
            <person name="Albertsen M."/>
            <person name="Kitzinger K."/>
            <person name="Herbold C."/>
            <person name="Spieck E."/>
            <person name="Nielsen P.H."/>
            <person name="Wagner M."/>
            <person name="Daims H."/>
        </authorList>
    </citation>
    <scope>NUCLEOTIDE SEQUENCE [LARGE SCALE GENOMIC DNA]</scope>
    <source>
        <strain evidence="8 9">NSP M-1</strain>
    </source>
</reference>
<dbReference type="REBASE" id="124578">
    <property type="entry name" value="NmoM1ORF3039P"/>
</dbReference>
<evidence type="ECO:0000259" key="6">
    <source>
        <dbReference type="Pfam" id="PF02384"/>
    </source>
</evidence>
<dbReference type="Pfam" id="PF02384">
    <property type="entry name" value="N6_Mtase"/>
    <property type="match status" value="1"/>
</dbReference>
<dbReference type="PANTHER" id="PTHR33841:SF1">
    <property type="entry name" value="DNA METHYLTRANSFERASE A"/>
    <property type="match status" value="1"/>
</dbReference>
<sequence>MADPGQLEALNLTEVLDWAQAALHRVDRASFDKFQEGHAVQYFYEPFLQAYDPELRKELGVWYTPTEIVQYMVARVDTVLQEELGIEDGLADPRVYVLDPCCGTGAYLVEVLRRIGERLKDKGGDALVANDLKRAAMERVFGFEILPAPFVVSHLQLGLLLQLLGAPLSEKKSERIRVYLTNALTGWDPPEGPKTHLLFPELEEERDAAEKVKRETPILVILGNPPYNSFAGVAVAEERELTTAYRTTKRAPPPQGQGLNDLYIRFFRMAERRIVERTAKGIVCFISNYSWLDGLSFTGMRERYLEAFDHIWIDCLNGDKYKTGKLTPDGKPDPSVFSTEMNPEGIQVGTAISLLVRKHTHKNAEAVAFRHFWGKTKRAELEEAAKNAEQRGHEDLLPVLEMGLPFIPSKSEATYFNWPSLQDLFPVSFPGVKTSRDDVVIDIDKERLVQRLSKYFDPNIGHEEMRRIAPGVMESTQRFKAAEVRDTLRKRGFLPEKIVRYCYRPFDVRWLYWEPETKLLDEKRSEYFPHVFNGNIWLSAGQRNRKEDFYQPQFTTLLADHHIVESNVAMFPAYLDEKTLASSLFSRKTQQKHVPNISDDAIHYLTAIKEKDSKPLFFHSLAILHAPLYRNENAGAVRQDWPRVPLPTAKSYLEKSSHLGELLAGLLDPETGVKGVTTGTIRKELKGLGSISRVGGGAINPNASELDLTAGWGHAGKGGVTMPGKGKLIEREYTGEERTAIKEGSAVLGLSLDDALSHLGSTTTDVYLKEIAFWRNIPINVWNYTIGGYEVIKKWLSYRERQLLHRSLTTEEARELTNIARRIAAILLLEPALNKNYQDVKQSPYAWSK</sequence>
<evidence type="ECO:0000256" key="3">
    <source>
        <dbReference type="ARBA" id="ARBA00022603"/>
    </source>
</evidence>
<dbReference type="STRING" id="42253.NITMOv2_3040"/>
<dbReference type="Gene3D" id="3.40.50.150">
    <property type="entry name" value="Vaccinia Virus protein VP39"/>
    <property type="match status" value="1"/>
</dbReference>
<evidence type="ECO:0000256" key="2">
    <source>
        <dbReference type="ARBA" id="ARBA00011900"/>
    </source>
</evidence>
<gene>
    <name evidence="8" type="ORF">NITMOv2_3040</name>
</gene>
<comment type="catalytic activity">
    <reaction evidence="5">
        <text>a 2'-deoxyadenosine in DNA + S-adenosyl-L-methionine = an N(6)-methyl-2'-deoxyadenosine in DNA + S-adenosyl-L-homocysteine + H(+)</text>
        <dbReference type="Rhea" id="RHEA:15197"/>
        <dbReference type="Rhea" id="RHEA-COMP:12418"/>
        <dbReference type="Rhea" id="RHEA-COMP:12419"/>
        <dbReference type="ChEBI" id="CHEBI:15378"/>
        <dbReference type="ChEBI" id="CHEBI:57856"/>
        <dbReference type="ChEBI" id="CHEBI:59789"/>
        <dbReference type="ChEBI" id="CHEBI:90615"/>
        <dbReference type="ChEBI" id="CHEBI:90616"/>
        <dbReference type="EC" id="2.1.1.72"/>
    </reaction>
</comment>
<dbReference type="PANTHER" id="PTHR33841">
    <property type="entry name" value="DNA METHYLTRANSFERASE YEEA-RELATED"/>
    <property type="match status" value="1"/>
</dbReference>
<dbReference type="GO" id="GO:0009007">
    <property type="term" value="F:site-specific DNA-methyltransferase (adenine-specific) activity"/>
    <property type="evidence" value="ECO:0007669"/>
    <property type="project" value="UniProtKB-EC"/>
</dbReference>
<dbReference type="PRINTS" id="PR00507">
    <property type="entry name" value="N12N6MTFRASE"/>
</dbReference>
<evidence type="ECO:0000313" key="8">
    <source>
        <dbReference type="EMBL" id="ALA59440.1"/>
    </source>
</evidence>
<dbReference type="InterPro" id="IPR050953">
    <property type="entry name" value="N4_N6_ade-DNA_methylase"/>
</dbReference>
<evidence type="ECO:0000256" key="4">
    <source>
        <dbReference type="ARBA" id="ARBA00022679"/>
    </source>
</evidence>
<dbReference type="Proteomes" id="UP000069205">
    <property type="component" value="Chromosome"/>
</dbReference>
<dbReference type="KEGG" id="nmv:NITMOv2_3040"/>
<evidence type="ECO:0000256" key="5">
    <source>
        <dbReference type="ARBA" id="ARBA00047942"/>
    </source>
</evidence>
<proteinExistence type="inferred from homology"/>
<dbReference type="GO" id="GO:0008170">
    <property type="term" value="F:N-methyltransferase activity"/>
    <property type="evidence" value="ECO:0007669"/>
    <property type="project" value="InterPro"/>
</dbReference>
<dbReference type="RefSeq" id="WP_238590356.1">
    <property type="nucleotide sequence ID" value="NZ_CP011801.1"/>
</dbReference>
<dbReference type="AlphaFoldDB" id="A0A0K2GER6"/>
<dbReference type="InterPro" id="IPR003356">
    <property type="entry name" value="DNA_methylase_A-5"/>
</dbReference>
<dbReference type="EC" id="2.1.1.72" evidence="2"/>
<name>A0A0K2GER6_NITMO</name>
<evidence type="ECO:0000313" key="9">
    <source>
        <dbReference type="Proteomes" id="UP000069205"/>
    </source>
</evidence>
<keyword evidence="3 8" id="KW-0489">Methyltransferase</keyword>
<dbReference type="InterPro" id="IPR041635">
    <property type="entry name" value="Type_ISP_LLaBIII_C"/>
</dbReference>
<dbReference type="GO" id="GO:0032259">
    <property type="term" value="P:methylation"/>
    <property type="evidence" value="ECO:0007669"/>
    <property type="project" value="UniProtKB-KW"/>
</dbReference>
<comment type="similarity">
    <text evidence="1">Belongs to the N(4)/N(6)-methyltransferase family.</text>
</comment>
<feature type="domain" description="DNA methylase adenine-specific" evidence="6">
    <location>
        <begin position="40"/>
        <end position="123"/>
    </location>
</feature>
<evidence type="ECO:0000259" key="7">
    <source>
        <dbReference type="Pfam" id="PF18135"/>
    </source>
</evidence>
<organism evidence="8 9">
    <name type="scientific">Nitrospira moscoviensis</name>
    <dbReference type="NCBI Taxonomy" id="42253"/>
    <lineage>
        <taxon>Bacteria</taxon>
        <taxon>Pseudomonadati</taxon>
        <taxon>Nitrospirota</taxon>
        <taxon>Nitrospiria</taxon>
        <taxon>Nitrospirales</taxon>
        <taxon>Nitrospiraceae</taxon>
        <taxon>Nitrospira</taxon>
    </lineage>
</organism>
<dbReference type="EMBL" id="CP011801">
    <property type="protein sequence ID" value="ALA59440.1"/>
    <property type="molecule type" value="Genomic_DNA"/>
</dbReference>
<protein>
    <recommendedName>
        <fullName evidence="2">site-specific DNA-methyltransferase (adenine-specific)</fullName>
        <ecNumber evidence="2">2.1.1.72</ecNumber>
    </recommendedName>
</protein>
<feature type="domain" description="Type ISP restriction-modification enzyme LLaBIII C-terminal specificity" evidence="7">
    <location>
        <begin position="423"/>
        <end position="807"/>
    </location>
</feature>
<dbReference type="SUPFAM" id="SSF53335">
    <property type="entry name" value="S-adenosyl-L-methionine-dependent methyltransferases"/>
    <property type="match status" value="1"/>
</dbReference>
<dbReference type="InterPro" id="IPR029063">
    <property type="entry name" value="SAM-dependent_MTases_sf"/>
</dbReference>
<accession>A0A0K2GER6</accession>
<dbReference type="GO" id="GO:0003677">
    <property type="term" value="F:DNA binding"/>
    <property type="evidence" value="ECO:0007669"/>
    <property type="project" value="InterPro"/>
</dbReference>
<keyword evidence="4 8" id="KW-0808">Transferase</keyword>
<keyword evidence="9" id="KW-1185">Reference proteome</keyword>
<dbReference type="Pfam" id="PF18135">
    <property type="entry name" value="Type_ISP_C"/>
    <property type="match status" value="1"/>
</dbReference>
<evidence type="ECO:0000256" key="1">
    <source>
        <dbReference type="ARBA" id="ARBA00006594"/>
    </source>
</evidence>
<dbReference type="PATRIC" id="fig|42253.5.peg.3001"/>